<evidence type="ECO:0000313" key="2">
    <source>
        <dbReference type="Proteomes" id="UP000837932"/>
    </source>
</evidence>
<comment type="caution">
    <text evidence="1">The sequence shown here is derived from an EMBL/GenBank/DDBJ whole genome shotgun (WGS) entry which is preliminary data.</text>
</comment>
<accession>A0ABN8EZT8</accession>
<name>A0ABN8EZT8_9BACT</name>
<reference evidence="1" key="1">
    <citation type="submission" date="2021-12" db="EMBL/GenBank/DDBJ databases">
        <authorList>
            <person name="Rodrigo-Torres L."/>
            <person name="Arahal R. D."/>
            <person name="Lucena T."/>
        </authorList>
    </citation>
    <scope>NUCLEOTIDE SEQUENCE</scope>
    <source>
        <strain evidence="1">CECT 8858</strain>
    </source>
</reference>
<protein>
    <recommendedName>
        <fullName evidence="3">Adhesin domain-containing protein</fullName>
    </recommendedName>
</protein>
<gene>
    <name evidence="1" type="ORF">EMA8858_03619</name>
</gene>
<evidence type="ECO:0008006" key="3">
    <source>
        <dbReference type="Google" id="ProtNLM"/>
    </source>
</evidence>
<organism evidence="1 2">
    <name type="scientific">Emticicia aquatica</name>
    <dbReference type="NCBI Taxonomy" id="1681835"/>
    <lineage>
        <taxon>Bacteria</taxon>
        <taxon>Pseudomonadati</taxon>
        <taxon>Bacteroidota</taxon>
        <taxon>Cytophagia</taxon>
        <taxon>Cytophagales</taxon>
        <taxon>Leadbetterellaceae</taxon>
        <taxon>Emticicia</taxon>
    </lineage>
</organism>
<keyword evidence="2" id="KW-1185">Reference proteome</keyword>
<dbReference type="Proteomes" id="UP000837932">
    <property type="component" value="Unassembled WGS sequence"/>
</dbReference>
<dbReference type="RefSeq" id="WP_238808213.1">
    <property type="nucleotide sequence ID" value="NZ_CAKLPY010000003.1"/>
</dbReference>
<dbReference type="EMBL" id="CAKLPY010000003">
    <property type="protein sequence ID" value="CAH0997486.1"/>
    <property type="molecule type" value="Genomic_DNA"/>
</dbReference>
<proteinExistence type="predicted"/>
<evidence type="ECO:0000313" key="1">
    <source>
        <dbReference type="EMBL" id="CAH0997486.1"/>
    </source>
</evidence>
<sequence>MERQKRWYEKASPAFRYFDRLLMVFFSLITMTLYANDGEPDWIERKKNIMFSYNISPTDKISLDNQFGDIKVSFWDKNEVKVEVTILANAMSEERATNFISTVDVNGKKTDGMVSIKTTIDREDGNYSNNTWKGGNNEKNSLKIDYQVFMPKGNVLKIKNSFGNVFLPTFTSVLMVNQSYGKLVAEDITNPQSDISLAFCKNSYIRSMEGGKLKASYSGIKMERADDLMFNNSFGEIDIKEAGKMDAKISYSSGMIGLIKESSNLKLEFSGGFKLGGIGKNVKELGINASYSPVSLTLNDNISYDFEVKANYGDFSYPHERGVSFTKNTEAETKKDHERYSFNPTKYYTGKIGKGTADCKIVVNGNFSSVKFK</sequence>